<name>A0A3G8M494_9HYPH</name>
<accession>A0A3G8M494</accession>
<organism evidence="3 4">
    <name type="scientific">Methylocystis rosea</name>
    <dbReference type="NCBI Taxonomy" id="173366"/>
    <lineage>
        <taxon>Bacteria</taxon>
        <taxon>Pseudomonadati</taxon>
        <taxon>Pseudomonadota</taxon>
        <taxon>Alphaproteobacteria</taxon>
        <taxon>Hyphomicrobiales</taxon>
        <taxon>Methylocystaceae</taxon>
        <taxon>Methylocystis</taxon>
    </lineage>
</organism>
<dbReference type="RefSeq" id="WP_124738531.1">
    <property type="nucleotide sequence ID" value="NZ_CP034086.1"/>
</dbReference>
<dbReference type="AlphaFoldDB" id="A0A3G8M494"/>
<feature type="transmembrane region" description="Helical" evidence="1">
    <location>
        <begin position="162"/>
        <end position="188"/>
    </location>
</feature>
<sequence length="203" mass="22141">MASLTGVRGLLAGAVIAAATFFVAPSAAFAHGGVMLEQDECVLRIGPNTMHFIGYQRSGEEAEFCEDIAKTGPTVIALTAVSPDLRDMAIGIRVVKDVGEEKEKTNLDAVTVAYIEPKVYRNGIMTFEHDFKDAGRYAGIVTVRDDLGNEWVSRFPFSVGLYTFWGLIEYILYGVGFFSLLGLMWWMLRAGAKKKTQAGDAIA</sequence>
<feature type="signal peptide" evidence="2">
    <location>
        <begin position="1"/>
        <end position="30"/>
    </location>
</feature>
<protein>
    <submittedName>
        <fullName evidence="3">Uncharacterized protein</fullName>
    </submittedName>
</protein>
<feature type="chain" id="PRO_5017987489" evidence="2">
    <location>
        <begin position="31"/>
        <end position="203"/>
    </location>
</feature>
<dbReference type="KEGG" id="mros:EHO51_08550"/>
<evidence type="ECO:0000313" key="4">
    <source>
        <dbReference type="Proteomes" id="UP000273982"/>
    </source>
</evidence>
<evidence type="ECO:0000256" key="1">
    <source>
        <dbReference type="SAM" id="Phobius"/>
    </source>
</evidence>
<keyword evidence="1" id="KW-0812">Transmembrane</keyword>
<dbReference type="Proteomes" id="UP000273982">
    <property type="component" value="Chromosome"/>
</dbReference>
<dbReference type="EMBL" id="CP034086">
    <property type="protein sequence ID" value="AZG76773.1"/>
    <property type="molecule type" value="Genomic_DNA"/>
</dbReference>
<keyword evidence="1" id="KW-0472">Membrane</keyword>
<evidence type="ECO:0000256" key="2">
    <source>
        <dbReference type="SAM" id="SignalP"/>
    </source>
</evidence>
<keyword evidence="2" id="KW-0732">Signal</keyword>
<keyword evidence="1" id="KW-1133">Transmembrane helix</keyword>
<reference evidence="3 4" key="1">
    <citation type="submission" date="2018-11" db="EMBL/GenBank/DDBJ databases">
        <title>Genome squencing of methanotrophic bacteria isolated from alkaline groundwater in Korea.</title>
        <authorList>
            <person name="Nguyen L.N."/>
        </authorList>
    </citation>
    <scope>NUCLEOTIDE SEQUENCE [LARGE SCALE GENOMIC DNA]</scope>
    <source>
        <strain evidence="3 4">GW6</strain>
    </source>
</reference>
<proteinExistence type="predicted"/>
<gene>
    <name evidence="3" type="ORF">EHO51_08550</name>
</gene>
<evidence type="ECO:0000313" key="3">
    <source>
        <dbReference type="EMBL" id="AZG76773.1"/>
    </source>
</evidence>